<keyword evidence="2" id="KW-1185">Reference proteome</keyword>
<evidence type="ECO:0000313" key="1">
    <source>
        <dbReference type="EMBL" id="NYD39867.1"/>
    </source>
</evidence>
<name>A0A7Y9E2L7_9PSEU</name>
<proteinExistence type="predicted"/>
<gene>
    <name evidence="1" type="ORF">BJ983_005969</name>
</gene>
<protein>
    <submittedName>
        <fullName evidence="1">Uncharacterized protein</fullName>
    </submittedName>
</protein>
<comment type="caution">
    <text evidence="1">The sequence shown here is derived from an EMBL/GenBank/DDBJ whole genome shotgun (WGS) entry which is preliminary data.</text>
</comment>
<sequence length="89" mass="10236">MDQLHDHRRVDVAPIGEEFRRALEGDEYATRALHALAYLSDDGRLSEVACRALRALGGPRQDGRRPWEADRVDQPWVCAVVDQLLKHYR</sequence>
<dbReference type="RefSeq" id="WP_179797131.1">
    <property type="nucleotide sequence ID" value="NZ_BAABHP010000002.1"/>
</dbReference>
<accession>A0A7Y9E2L7</accession>
<dbReference type="EMBL" id="JACCBN010000001">
    <property type="protein sequence ID" value="NYD39867.1"/>
    <property type="molecule type" value="Genomic_DNA"/>
</dbReference>
<evidence type="ECO:0000313" key="2">
    <source>
        <dbReference type="Proteomes" id="UP000535890"/>
    </source>
</evidence>
<reference evidence="1 2" key="1">
    <citation type="submission" date="2020-07" db="EMBL/GenBank/DDBJ databases">
        <title>Sequencing the genomes of 1000 actinobacteria strains.</title>
        <authorList>
            <person name="Klenk H.-P."/>
        </authorList>
    </citation>
    <scope>NUCLEOTIDE SEQUENCE [LARGE SCALE GENOMIC DNA]</scope>
    <source>
        <strain evidence="1 2">DSM 45772</strain>
    </source>
</reference>
<organism evidence="1 2">
    <name type="scientific">Actinomycetospora corticicola</name>
    <dbReference type="NCBI Taxonomy" id="663602"/>
    <lineage>
        <taxon>Bacteria</taxon>
        <taxon>Bacillati</taxon>
        <taxon>Actinomycetota</taxon>
        <taxon>Actinomycetes</taxon>
        <taxon>Pseudonocardiales</taxon>
        <taxon>Pseudonocardiaceae</taxon>
        <taxon>Actinomycetospora</taxon>
    </lineage>
</organism>
<dbReference type="Proteomes" id="UP000535890">
    <property type="component" value="Unassembled WGS sequence"/>
</dbReference>
<dbReference type="AlphaFoldDB" id="A0A7Y9E2L7"/>